<evidence type="ECO:0000313" key="4">
    <source>
        <dbReference type="Proteomes" id="UP000663844"/>
    </source>
</evidence>
<feature type="signal peptide" evidence="2">
    <location>
        <begin position="1"/>
        <end position="27"/>
    </location>
</feature>
<feature type="compositionally biased region" description="Polar residues" evidence="1">
    <location>
        <begin position="27"/>
        <end position="39"/>
    </location>
</feature>
<feature type="chain" id="PRO_5032506473" evidence="2">
    <location>
        <begin position="28"/>
        <end position="93"/>
    </location>
</feature>
<protein>
    <submittedName>
        <fullName evidence="3">Uncharacterized protein</fullName>
    </submittedName>
</protein>
<comment type="caution">
    <text evidence="3">The sequence shown here is derived from an EMBL/GenBank/DDBJ whole genome shotgun (WGS) entry which is preliminary data.</text>
</comment>
<keyword evidence="2" id="KW-0732">Signal</keyword>
<dbReference type="AlphaFoldDB" id="A0A820LTZ9"/>
<evidence type="ECO:0000256" key="1">
    <source>
        <dbReference type="SAM" id="MobiDB-lite"/>
    </source>
</evidence>
<feature type="non-terminal residue" evidence="3">
    <location>
        <position position="1"/>
    </location>
</feature>
<name>A0A820LTZ9_9BILA</name>
<feature type="region of interest" description="Disordered" evidence="1">
    <location>
        <begin position="20"/>
        <end position="49"/>
    </location>
</feature>
<evidence type="ECO:0000256" key="2">
    <source>
        <dbReference type="SAM" id="SignalP"/>
    </source>
</evidence>
<proteinExistence type="predicted"/>
<sequence length="93" mass="10001">NLQSRPTNLLLLPSLFSTLSTSTSTNGISNPQDFSSDSPDSGKGKEISSESISDAFISSIHDQQLNNSWTHNNSTSILDDITTQSISINDTVK</sequence>
<accession>A0A820LTZ9</accession>
<evidence type="ECO:0000313" key="3">
    <source>
        <dbReference type="EMBL" id="CAF4362730.1"/>
    </source>
</evidence>
<dbReference type="EMBL" id="CAJOAZ010022111">
    <property type="protein sequence ID" value="CAF4362730.1"/>
    <property type="molecule type" value="Genomic_DNA"/>
</dbReference>
<organism evidence="3 4">
    <name type="scientific">Adineta steineri</name>
    <dbReference type="NCBI Taxonomy" id="433720"/>
    <lineage>
        <taxon>Eukaryota</taxon>
        <taxon>Metazoa</taxon>
        <taxon>Spiralia</taxon>
        <taxon>Gnathifera</taxon>
        <taxon>Rotifera</taxon>
        <taxon>Eurotatoria</taxon>
        <taxon>Bdelloidea</taxon>
        <taxon>Adinetida</taxon>
        <taxon>Adinetidae</taxon>
        <taxon>Adineta</taxon>
    </lineage>
</organism>
<reference evidence="3" key="1">
    <citation type="submission" date="2021-02" db="EMBL/GenBank/DDBJ databases">
        <authorList>
            <person name="Nowell W R."/>
        </authorList>
    </citation>
    <scope>NUCLEOTIDE SEQUENCE</scope>
</reference>
<dbReference type="Proteomes" id="UP000663844">
    <property type="component" value="Unassembled WGS sequence"/>
</dbReference>
<gene>
    <name evidence="3" type="ORF">OXD698_LOCUS49401</name>
</gene>